<gene>
    <name evidence="2" type="ORF">E2C01_015069</name>
</gene>
<evidence type="ECO:0000313" key="3">
    <source>
        <dbReference type="Proteomes" id="UP000324222"/>
    </source>
</evidence>
<accession>A0A5B7DLU3</accession>
<sequence length="110" mass="11530">MGDCAGGDGGNANDADSKRTPRLVLQGTLPLPVTGTGRAGVSDAWSWQGFSSRPSTSLTAHRIVLRETLDTSIHSHTKLSVSSSPWLPIALNPSIESLCRTSNGSLLRSS</sequence>
<name>A0A5B7DLU3_PORTR</name>
<comment type="caution">
    <text evidence="2">The sequence shown here is derived from an EMBL/GenBank/DDBJ whole genome shotgun (WGS) entry which is preliminary data.</text>
</comment>
<proteinExistence type="predicted"/>
<keyword evidence="3" id="KW-1185">Reference proteome</keyword>
<dbReference type="EMBL" id="VSRR010001048">
    <property type="protein sequence ID" value="MPC22063.1"/>
    <property type="molecule type" value="Genomic_DNA"/>
</dbReference>
<feature type="compositionally biased region" description="Gly residues" evidence="1">
    <location>
        <begin position="1"/>
        <end position="10"/>
    </location>
</feature>
<dbReference type="AlphaFoldDB" id="A0A5B7DLU3"/>
<evidence type="ECO:0000313" key="2">
    <source>
        <dbReference type="EMBL" id="MPC22063.1"/>
    </source>
</evidence>
<protein>
    <submittedName>
        <fullName evidence="2">Uncharacterized protein</fullName>
    </submittedName>
</protein>
<dbReference type="Proteomes" id="UP000324222">
    <property type="component" value="Unassembled WGS sequence"/>
</dbReference>
<evidence type="ECO:0000256" key="1">
    <source>
        <dbReference type="SAM" id="MobiDB-lite"/>
    </source>
</evidence>
<feature type="region of interest" description="Disordered" evidence="1">
    <location>
        <begin position="1"/>
        <end position="20"/>
    </location>
</feature>
<reference evidence="2 3" key="1">
    <citation type="submission" date="2019-05" db="EMBL/GenBank/DDBJ databases">
        <title>Another draft genome of Portunus trituberculatus and its Hox gene families provides insights of decapod evolution.</title>
        <authorList>
            <person name="Jeong J.-H."/>
            <person name="Song I."/>
            <person name="Kim S."/>
            <person name="Choi T."/>
            <person name="Kim D."/>
            <person name="Ryu S."/>
            <person name="Kim W."/>
        </authorList>
    </citation>
    <scope>NUCLEOTIDE SEQUENCE [LARGE SCALE GENOMIC DNA]</scope>
    <source>
        <tissue evidence="2">Muscle</tissue>
    </source>
</reference>
<organism evidence="2 3">
    <name type="scientific">Portunus trituberculatus</name>
    <name type="common">Swimming crab</name>
    <name type="synonym">Neptunus trituberculatus</name>
    <dbReference type="NCBI Taxonomy" id="210409"/>
    <lineage>
        <taxon>Eukaryota</taxon>
        <taxon>Metazoa</taxon>
        <taxon>Ecdysozoa</taxon>
        <taxon>Arthropoda</taxon>
        <taxon>Crustacea</taxon>
        <taxon>Multicrustacea</taxon>
        <taxon>Malacostraca</taxon>
        <taxon>Eumalacostraca</taxon>
        <taxon>Eucarida</taxon>
        <taxon>Decapoda</taxon>
        <taxon>Pleocyemata</taxon>
        <taxon>Brachyura</taxon>
        <taxon>Eubrachyura</taxon>
        <taxon>Portunoidea</taxon>
        <taxon>Portunidae</taxon>
        <taxon>Portuninae</taxon>
        <taxon>Portunus</taxon>
    </lineage>
</organism>